<reference evidence="2" key="1">
    <citation type="submission" date="2023-10" db="EMBL/GenBank/DDBJ databases">
        <title>Genome assembly of Pristionchus species.</title>
        <authorList>
            <person name="Yoshida K."/>
            <person name="Sommer R.J."/>
        </authorList>
    </citation>
    <scope>NUCLEOTIDE SEQUENCE</scope>
    <source>
        <strain evidence="2">RS5133</strain>
    </source>
</reference>
<evidence type="ECO:0000256" key="1">
    <source>
        <dbReference type="SAM" id="MobiDB-lite"/>
    </source>
</evidence>
<dbReference type="Proteomes" id="UP001432322">
    <property type="component" value="Unassembled WGS sequence"/>
</dbReference>
<name>A0AAV5WJ62_9BILA</name>
<accession>A0AAV5WJ62</accession>
<feature type="region of interest" description="Disordered" evidence="1">
    <location>
        <begin position="32"/>
        <end position="71"/>
    </location>
</feature>
<evidence type="ECO:0000313" key="3">
    <source>
        <dbReference type="Proteomes" id="UP001432322"/>
    </source>
</evidence>
<protein>
    <submittedName>
        <fullName evidence="2">Uncharacterized protein</fullName>
    </submittedName>
</protein>
<dbReference type="EMBL" id="BTSY01000005">
    <property type="protein sequence ID" value="GMT29922.1"/>
    <property type="molecule type" value="Genomic_DNA"/>
</dbReference>
<feature type="compositionally biased region" description="Basic and acidic residues" evidence="1">
    <location>
        <begin position="34"/>
        <end position="46"/>
    </location>
</feature>
<keyword evidence="3" id="KW-1185">Reference proteome</keyword>
<sequence length="98" mass="11206">MPPPTVLPRCDFCRPRRATWSPRILSRSALYGRGYRDPQERSERRRGSIIWPESTHSQPKDCTFSANSTDPRTRASQLLSLRLISSANPRSSLHGELQ</sequence>
<proteinExistence type="predicted"/>
<dbReference type="AlphaFoldDB" id="A0AAV5WJ62"/>
<comment type="caution">
    <text evidence="2">The sequence shown here is derived from an EMBL/GenBank/DDBJ whole genome shotgun (WGS) entry which is preliminary data.</text>
</comment>
<gene>
    <name evidence="2" type="ORF">PFISCL1PPCAC_21219</name>
</gene>
<organism evidence="2 3">
    <name type="scientific">Pristionchus fissidentatus</name>
    <dbReference type="NCBI Taxonomy" id="1538716"/>
    <lineage>
        <taxon>Eukaryota</taxon>
        <taxon>Metazoa</taxon>
        <taxon>Ecdysozoa</taxon>
        <taxon>Nematoda</taxon>
        <taxon>Chromadorea</taxon>
        <taxon>Rhabditida</taxon>
        <taxon>Rhabditina</taxon>
        <taxon>Diplogasteromorpha</taxon>
        <taxon>Diplogasteroidea</taxon>
        <taxon>Neodiplogasteridae</taxon>
        <taxon>Pristionchus</taxon>
    </lineage>
</organism>
<evidence type="ECO:0000313" key="2">
    <source>
        <dbReference type="EMBL" id="GMT29922.1"/>
    </source>
</evidence>